<comment type="subunit">
    <text evidence="3">Homodimer.</text>
</comment>
<dbReference type="Gene3D" id="2.70.98.20">
    <property type="entry name" value="Copper amine oxidase, catalytic domain"/>
    <property type="match status" value="1"/>
</dbReference>
<evidence type="ECO:0000313" key="13">
    <source>
        <dbReference type="EMBL" id="SVA91573.1"/>
    </source>
</evidence>
<feature type="domain" description="Copper amine oxidase N3-terminal" evidence="12">
    <location>
        <begin position="119"/>
        <end position="213"/>
    </location>
</feature>
<evidence type="ECO:0000256" key="7">
    <source>
        <dbReference type="ARBA" id="ARBA00023008"/>
    </source>
</evidence>
<dbReference type="GO" id="GO:0048038">
    <property type="term" value="F:quinone binding"/>
    <property type="evidence" value="ECO:0007669"/>
    <property type="project" value="InterPro"/>
</dbReference>
<dbReference type="EMBL" id="UINC01022281">
    <property type="protein sequence ID" value="SVA91573.1"/>
    <property type="molecule type" value="Genomic_DNA"/>
</dbReference>
<evidence type="ECO:0000256" key="1">
    <source>
        <dbReference type="ARBA" id="ARBA00001935"/>
    </source>
</evidence>
<gene>
    <name evidence="13" type="ORF">METZ01_LOCUS144427</name>
</gene>
<comment type="cofactor">
    <cofactor evidence="1">
        <name>Cu cation</name>
        <dbReference type="ChEBI" id="CHEBI:23378"/>
    </cofactor>
</comment>
<dbReference type="NCBIfam" id="NF008559">
    <property type="entry name" value="PRK11504.1"/>
    <property type="match status" value="1"/>
</dbReference>
<dbReference type="InterPro" id="IPR015800">
    <property type="entry name" value="Cu_amine_oxidase_N2"/>
</dbReference>
<dbReference type="PROSITE" id="PS01165">
    <property type="entry name" value="COPPER_AMINE_OXID_2"/>
    <property type="match status" value="1"/>
</dbReference>
<dbReference type="SUPFAM" id="SSF49998">
    <property type="entry name" value="Amine oxidase catalytic domain"/>
    <property type="match status" value="1"/>
</dbReference>
<dbReference type="Pfam" id="PF02728">
    <property type="entry name" value="Cu_amine_oxidN3"/>
    <property type="match status" value="1"/>
</dbReference>
<sequence length="657" mass="74529">MVLEKKKTESPQSRNKNAHPLDPLSFDEIDLASSIVKNQADLGRELLFETIMLIEPSKKEVLSFVPGSWFSRDVFVVVLNYKTEKLYELNISLDEKSITKCQHIPGVQPAFMFGDLEMDFNEWETHIKQDPKLIQALKKRGIKDPSLVMIDPWPISNFGNKDEEGKRLAIGRCWVRKEEGDNGYARPIEGLSPILDLNKNEIVEIQDFGIVPIPPEDGNYAARYQSKFRTDLKPIEITQPEGPSFQVNGTEVSWQKWNLRVGYTKREGLVLHTIGYEDGGELRPIIYRAALSEMVVPYGDPTNDHYKKQVFDAGEVGIGRCANSLELGCDCLGEIYYFDMALFNIQGSATELKNVICMHEEDYGILWKHTDTRIGETETRRSRRLVISTIATVGNYEYGFFWYFYQDGGIDYEVKLTGVVNSAAVEPGVDPKNGTLVAPQVVAHNHQHYFNVRLDMMVDGQDNSVYEVDTVTDPIGDDNPHGNAFSVKKTLIEREEEAVRIIDPFSARYWSVTNNSKQNYLGQPVSYKIAPGENVLPFHHDEAVIMKRAAFMTGHMWVTAFDQKEMFAAGDYPNQHPGNDGLPRWMKKNRDLTDTDIVVWYTFGHNHIPRLEDWPVMPVAYTGFSIRPSGFFDRNPALDVPPSTATCCGEAVCKCSH</sequence>
<evidence type="ECO:0000256" key="8">
    <source>
        <dbReference type="ARBA" id="ARBA00023157"/>
    </source>
</evidence>
<keyword evidence="8" id="KW-1015">Disulfide bond</keyword>
<feature type="domain" description="Copper amine oxidase N2-terminal" evidence="11">
    <location>
        <begin position="19"/>
        <end position="83"/>
    </location>
</feature>
<dbReference type="PANTHER" id="PTHR10638">
    <property type="entry name" value="COPPER AMINE OXIDASE"/>
    <property type="match status" value="1"/>
</dbReference>
<evidence type="ECO:0000256" key="4">
    <source>
        <dbReference type="ARBA" id="ARBA00022723"/>
    </source>
</evidence>
<proteinExistence type="inferred from homology"/>
<evidence type="ECO:0000256" key="9">
    <source>
        <dbReference type="SAM" id="MobiDB-lite"/>
    </source>
</evidence>
<keyword evidence="7" id="KW-0186">Copper</keyword>
<keyword evidence="4" id="KW-0479">Metal-binding</keyword>
<evidence type="ECO:0000259" key="10">
    <source>
        <dbReference type="Pfam" id="PF01179"/>
    </source>
</evidence>
<dbReference type="Pfam" id="PF02727">
    <property type="entry name" value="Cu_amine_oxidN2"/>
    <property type="match status" value="1"/>
</dbReference>
<dbReference type="PROSITE" id="PS01164">
    <property type="entry name" value="COPPER_AMINE_OXID_1"/>
    <property type="match status" value="1"/>
</dbReference>
<dbReference type="InterPro" id="IPR049947">
    <property type="entry name" value="Cu_Am_Ox_Cu-bd"/>
</dbReference>
<evidence type="ECO:0000259" key="11">
    <source>
        <dbReference type="Pfam" id="PF02727"/>
    </source>
</evidence>
<evidence type="ECO:0000259" key="12">
    <source>
        <dbReference type="Pfam" id="PF02728"/>
    </source>
</evidence>
<organism evidence="13">
    <name type="scientific">marine metagenome</name>
    <dbReference type="NCBI Taxonomy" id="408172"/>
    <lineage>
        <taxon>unclassified sequences</taxon>
        <taxon>metagenomes</taxon>
        <taxon>ecological metagenomes</taxon>
    </lineage>
</organism>
<dbReference type="InterPro" id="IPR049948">
    <property type="entry name" value="Cu_Am_ox_TPQ-bd"/>
</dbReference>
<evidence type="ECO:0000256" key="3">
    <source>
        <dbReference type="ARBA" id="ARBA00011738"/>
    </source>
</evidence>
<dbReference type="GO" id="GO:0008131">
    <property type="term" value="F:primary methylamine oxidase activity"/>
    <property type="evidence" value="ECO:0007669"/>
    <property type="project" value="InterPro"/>
</dbReference>
<dbReference type="InterPro" id="IPR036460">
    <property type="entry name" value="Cu_amine_oxidase_C_sf"/>
</dbReference>
<comment type="similarity">
    <text evidence="2">Belongs to the copper/topaquinone oxidase family.</text>
</comment>
<dbReference type="Pfam" id="PF01179">
    <property type="entry name" value="Cu_amine_oxid"/>
    <property type="match status" value="1"/>
</dbReference>
<feature type="region of interest" description="Disordered" evidence="9">
    <location>
        <begin position="1"/>
        <end position="21"/>
    </location>
</feature>
<evidence type="ECO:0000256" key="5">
    <source>
        <dbReference type="ARBA" id="ARBA00022772"/>
    </source>
</evidence>
<reference evidence="13" key="1">
    <citation type="submission" date="2018-05" db="EMBL/GenBank/DDBJ databases">
        <authorList>
            <person name="Lanie J.A."/>
            <person name="Ng W.-L."/>
            <person name="Kazmierczak K.M."/>
            <person name="Andrzejewski T.M."/>
            <person name="Davidsen T.M."/>
            <person name="Wayne K.J."/>
            <person name="Tettelin H."/>
            <person name="Glass J.I."/>
            <person name="Rusch D."/>
            <person name="Podicherti R."/>
            <person name="Tsui H.-C.T."/>
            <person name="Winkler M.E."/>
        </authorList>
    </citation>
    <scope>NUCLEOTIDE SEQUENCE</scope>
</reference>
<keyword evidence="6" id="KW-0560">Oxidoreductase</keyword>
<accession>A0A381ZS31</accession>
<dbReference type="GO" id="GO:0009308">
    <property type="term" value="P:amine metabolic process"/>
    <property type="evidence" value="ECO:0007669"/>
    <property type="project" value="InterPro"/>
</dbReference>
<dbReference type="Gene3D" id="3.10.450.40">
    <property type="match status" value="2"/>
</dbReference>
<dbReference type="InterPro" id="IPR000269">
    <property type="entry name" value="Cu_amine_oxidase"/>
</dbReference>
<dbReference type="GO" id="GO:0005507">
    <property type="term" value="F:copper ion binding"/>
    <property type="evidence" value="ECO:0007669"/>
    <property type="project" value="InterPro"/>
</dbReference>
<feature type="domain" description="Copper amine oxidase catalytic" evidence="10">
    <location>
        <begin position="235"/>
        <end position="638"/>
    </location>
</feature>
<evidence type="ECO:0000256" key="2">
    <source>
        <dbReference type="ARBA" id="ARBA00007983"/>
    </source>
</evidence>
<evidence type="ECO:0008006" key="14">
    <source>
        <dbReference type="Google" id="ProtNLM"/>
    </source>
</evidence>
<dbReference type="InterPro" id="IPR015802">
    <property type="entry name" value="Cu_amine_oxidase_N3"/>
</dbReference>
<protein>
    <recommendedName>
        <fullName evidence="14">Amine oxidase</fullName>
    </recommendedName>
</protein>
<evidence type="ECO:0000256" key="6">
    <source>
        <dbReference type="ARBA" id="ARBA00023002"/>
    </source>
</evidence>
<dbReference type="FunFam" id="2.70.98.20:FF:000001">
    <property type="entry name" value="Amine oxidase"/>
    <property type="match status" value="1"/>
</dbReference>
<dbReference type="SUPFAM" id="SSF54416">
    <property type="entry name" value="Amine oxidase N-terminal region"/>
    <property type="match status" value="2"/>
</dbReference>
<dbReference type="InterPro" id="IPR015798">
    <property type="entry name" value="Cu_amine_oxidase_C"/>
</dbReference>
<dbReference type="InterPro" id="IPR016182">
    <property type="entry name" value="Cu_amine_oxidase_N-reg"/>
</dbReference>
<keyword evidence="5" id="KW-0801">TPQ</keyword>
<dbReference type="AlphaFoldDB" id="A0A381ZS31"/>
<name>A0A381ZS31_9ZZZZ</name>